<feature type="transmembrane region" description="Helical" evidence="1">
    <location>
        <begin position="35"/>
        <end position="59"/>
    </location>
</feature>
<proteinExistence type="predicted"/>
<dbReference type="InterPro" id="IPR046675">
    <property type="entry name" value="DUF6545"/>
</dbReference>
<feature type="transmembrane region" description="Helical" evidence="1">
    <location>
        <begin position="6"/>
        <end position="23"/>
    </location>
</feature>
<feature type="transmembrane region" description="Helical" evidence="1">
    <location>
        <begin position="216"/>
        <end position="239"/>
    </location>
</feature>
<keyword evidence="4" id="KW-1185">Reference proteome</keyword>
<feature type="transmembrane region" description="Helical" evidence="1">
    <location>
        <begin position="175"/>
        <end position="196"/>
    </location>
</feature>
<evidence type="ECO:0000259" key="2">
    <source>
        <dbReference type="Pfam" id="PF20182"/>
    </source>
</evidence>
<reference evidence="3 4" key="1">
    <citation type="submission" date="2019-05" db="EMBL/GenBank/DDBJ databases">
        <title>Draft genome sequence of Nonomuraea zeae DSM 100528.</title>
        <authorList>
            <person name="Saricaoglu S."/>
            <person name="Isik K."/>
        </authorList>
    </citation>
    <scope>NUCLEOTIDE SEQUENCE [LARGE SCALE GENOMIC DNA]</scope>
    <source>
        <strain evidence="3 4">DSM 100528</strain>
    </source>
</reference>
<dbReference type="Pfam" id="PF20182">
    <property type="entry name" value="DUF6545"/>
    <property type="match status" value="1"/>
</dbReference>
<organism evidence="3 4">
    <name type="scientific">Nonomuraea zeae</name>
    <dbReference type="NCBI Taxonomy" id="1642303"/>
    <lineage>
        <taxon>Bacteria</taxon>
        <taxon>Bacillati</taxon>
        <taxon>Actinomycetota</taxon>
        <taxon>Actinomycetes</taxon>
        <taxon>Streptosporangiales</taxon>
        <taxon>Streptosporangiaceae</taxon>
        <taxon>Nonomuraea</taxon>
    </lineage>
</organism>
<name>A0A5S4G8U3_9ACTN</name>
<keyword evidence="1" id="KW-1133">Transmembrane helix</keyword>
<protein>
    <recommendedName>
        <fullName evidence="2">DUF6545 domain-containing protein</fullName>
    </recommendedName>
</protein>
<dbReference type="OrthoDB" id="3685619at2"/>
<dbReference type="RefSeq" id="WP_138693624.1">
    <property type="nucleotide sequence ID" value="NZ_JBHSAZ010000043.1"/>
</dbReference>
<keyword evidence="1" id="KW-0472">Membrane</keyword>
<dbReference type="NCBIfam" id="NF042915">
    <property type="entry name" value="MAB_1171c_fam"/>
    <property type="match status" value="1"/>
</dbReference>
<feature type="transmembrane region" description="Helical" evidence="1">
    <location>
        <begin position="71"/>
        <end position="92"/>
    </location>
</feature>
<evidence type="ECO:0000313" key="4">
    <source>
        <dbReference type="Proteomes" id="UP000306628"/>
    </source>
</evidence>
<accession>A0A5S4G8U3</accession>
<evidence type="ECO:0000313" key="3">
    <source>
        <dbReference type="EMBL" id="TMR29435.1"/>
    </source>
</evidence>
<gene>
    <name evidence="3" type="ORF">ETD85_32470</name>
</gene>
<feature type="transmembrane region" description="Helical" evidence="1">
    <location>
        <begin position="143"/>
        <end position="163"/>
    </location>
</feature>
<feature type="domain" description="DUF6545" evidence="2">
    <location>
        <begin position="251"/>
        <end position="388"/>
    </location>
</feature>
<feature type="transmembrane region" description="Helical" evidence="1">
    <location>
        <begin position="104"/>
        <end position="123"/>
    </location>
</feature>
<dbReference type="EMBL" id="VCKX01000120">
    <property type="protein sequence ID" value="TMR29435.1"/>
    <property type="molecule type" value="Genomic_DNA"/>
</dbReference>
<dbReference type="AlphaFoldDB" id="A0A5S4G8U3"/>
<dbReference type="InterPro" id="IPR050039">
    <property type="entry name" value="MAB_1171c-like"/>
</dbReference>
<keyword evidence="1" id="KW-0812">Transmembrane</keyword>
<sequence>MAEALRHYGPAVIAWVLLAYRVRKGLRGPPDPARDTVWLLLLGLSLSLTLLTPAVYLFVGRVTGIPNLARLLGHGSMLVVAWSARTFLWHLSHPASAARPLTRLHLAALALTFVVMCTLFAAADTPVDDVRFAARYAAAPWVLEYWIIYIAYLIPAFTSMAVLGRQYARMSTAPLLRVGLRLVTVGAYLAIGYHLHKAVAFAAERFSFSYPLTGNLLADGILPLLGHLLVLSGATLPAWGRLVNAPASLVWLGRYRTYQALRPLWRALYAASPHIALTPATPALLDLLTVRDLNLRLYRRVIEIRDGRLALAPYLDPDVAAAARAGAARTGLHGQALDAAAEAAALHAALRAKARGVLAVPDPVAQTPGGGDLDSDTAFLREVARAFHRLKTPASA</sequence>
<evidence type="ECO:0000256" key="1">
    <source>
        <dbReference type="SAM" id="Phobius"/>
    </source>
</evidence>
<dbReference type="Proteomes" id="UP000306628">
    <property type="component" value="Unassembled WGS sequence"/>
</dbReference>
<comment type="caution">
    <text evidence="3">The sequence shown here is derived from an EMBL/GenBank/DDBJ whole genome shotgun (WGS) entry which is preliminary data.</text>
</comment>